<evidence type="ECO:0000313" key="2">
    <source>
        <dbReference type="Proteomes" id="UP001162501"/>
    </source>
</evidence>
<proteinExistence type="predicted"/>
<reference evidence="1" key="1">
    <citation type="submission" date="2023-05" db="EMBL/GenBank/DDBJ databases">
        <authorList>
            <consortium name="ELIXIR-Norway"/>
        </authorList>
    </citation>
    <scope>NUCLEOTIDE SEQUENCE</scope>
</reference>
<gene>
    <name evidence="1" type="ORF">MRATA1EN22A_LOCUS20510</name>
</gene>
<sequence>MPLLASGTPTEAPRSLADVCSVSFQGAGVTAEELEPVPGPHPGPQRTSNQGQTVLWSSPRCRAVSRPKTAVIESTAWL</sequence>
<dbReference type="EMBL" id="OX596115">
    <property type="protein sequence ID" value="CAN0471086.1"/>
    <property type="molecule type" value="Genomic_DNA"/>
</dbReference>
<dbReference type="Proteomes" id="UP001162501">
    <property type="component" value="Chromosome 31"/>
</dbReference>
<protein>
    <submittedName>
        <fullName evidence="1">Uncharacterized protein</fullName>
    </submittedName>
</protein>
<organism evidence="1 2">
    <name type="scientific">Rangifer tarandus platyrhynchus</name>
    <name type="common">Svalbard reindeer</name>
    <dbReference type="NCBI Taxonomy" id="3082113"/>
    <lineage>
        <taxon>Eukaryota</taxon>
        <taxon>Metazoa</taxon>
        <taxon>Chordata</taxon>
        <taxon>Craniata</taxon>
        <taxon>Vertebrata</taxon>
        <taxon>Euteleostomi</taxon>
        <taxon>Mammalia</taxon>
        <taxon>Eutheria</taxon>
        <taxon>Laurasiatheria</taxon>
        <taxon>Artiodactyla</taxon>
        <taxon>Ruminantia</taxon>
        <taxon>Pecora</taxon>
        <taxon>Cervidae</taxon>
        <taxon>Odocoileinae</taxon>
        <taxon>Rangifer</taxon>
    </lineage>
</organism>
<reference evidence="1" key="2">
    <citation type="submission" date="2025-03" db="EMBL/GenBank/DDBJ databases">
        <authorList>
            <consortium name="ELIXIR-Norway"/>
            <consortium name="Elixir Norway"/>
        </authorList>
    </citation>
    <scope>NUCLEOTIDE SEQUENCE</scope>
</reference>
<name>A0AC59ZMW7_RANTA</name>
<evidence type="ECO:0000313" key="1">
    <source>
        <dbReference type="EMBL" id="CAN0471086.1"/>
    </source>
</evidence>
<accession>A0AC59ZMW7</accession>